<organism evidence="8 9">
    <name type="scientific">Tahibacter amnicola</name>
    <dbReference type="NCBI Taxonomy" id="2976241"/>
    <lineage>
        <taxon>Bacteria</taxon>
        <taxon>Pseudomonadati</taxon>
        <taxon>Pseudomonadota</taxon>
        <taxon>Gammaproteobacteria</taxon>
        <taxon>Lysobacterales</taxon>
        <taxon>Rhodanobacteraceae</taxon>
        <taxon>Tahibacter</taxon>
    </lineage>
</organism>
<evidence type="ECO:0000256" key="1">
    <source>
        <dbReference type="ARBA" id="ARBA00004651"/>
    </source>
</evidence>
<feature type="transmembrane region" description="Helical" evidence="6">
    <location>
        <begin position="261"/>
        <end position="282"/>
    </location>
</feature>
<evidence type="ECO:0000256" key="5">
    <source>
        <dbReference type="ARBA" id="ARBA00023136"/>
    </source>
</evidence>
<dbReference type="EMBL" id="CP104694">
    <property type="protein sequence ID" value="UXI69157.1"/>
    <property type="molecule type" value="Genomic_DNA"/>
</dbReference>
<dbReference type="Proteomes" id="UP001064632">
    <property type="component" value="Chromosome"/>
</dbReference>
<evidence type="ECO:0000256" key="3">
    <source>
        <dbReference type="ARBA" id="ARBA00022692"/>
    </source>
</evidence>
<feature type="domain" description="ABC3 transporter permease C-terminal" evidence="7">
    <location>
        <begin position="266"/>
        <end position="379"/>
    </location>
</feature>
<keyword evidence="2" id="KW-1003">Cell membrane</keyword>
<reference evidence="8" key="1">
    <citation type="submission" date="2022-09" db="EMBL/GenBank/DDBJ databases">
        <title>Tahibacter sp. nov., isolated from a fresh water.</title>
        <authorList>
            <person name="Baek J.H."/>
            <person name="Lee J.K."/>
            <person name="Kim J.M."/>
            <person name="Jeon C.O."/>
        </authorList>
    </citation>
    <scope>NUCLEOTIDE SEQUENCE</scope>
    <source>
        <strain evidence="8">W38</strain>
    </source>
</reference>
<gene>
    <name evidence="8" type="ORF">N4264_05770</name>
</gene>
<dbReference type="PANTHER" id="PTHR43738">
    <property type="entry name" value="ABC TRANSPORTER, MEMBRANE PROTEIN"/>
    <property type="match status" value="1"/>
</dbReference>
<feature type="transmembrane region" description="Helical" evidence="6">
    <location>
        <begin position="303"/>
        <end position="333"/>
    </location>
</feature>
<feature type="transmembrane region" description="Helical" evidence="6">
    <location>
        <begin position="353"/>
        <end position="373"/>
    </location>
</feature>
<comment type="subcellular location">
    <subcellularLocation>
        <location evidence="1">Cell membrane</location>
        <topology evidence="1">Multi-pass membrane protein</topology>
    </subcellularLocation>
</comment>
<dbReference type="InterPro" id="IPR051125">
    <property type="entry name" value="ABC-4/HrtB_transporter"/>
</dbReference>
<keyword evidence="9" id="KW-1185">Reference proteome</keyword>
<dbReference type="Pfam" id="PF02687">
    <property type="entry name" value="FtsX"/>
    <property type="match status" value="1"/>
</dbReference>
<sequence>MTKTGFVIANLFRKKSRFVLTLLSVIMAFLLFGLLQSVNVLFNAGADFVGATRLMTQARVSFTQSLPLRQLPEIESIPGVKRVMYQQWFGGILEKDKEQLFTFAVDPERLHDVYPEWQMPEEQWKAFANTRTGMIVGKLLADKYGWKVGDKVPLGSDIFPQKNGSKSWAFDLVGIYDGKDEEWKRKALQVFINHAYFDEANMFMHGMAGIYTIQLTDPDLAKQVAEAIDKRFENSPDETKTQTEKDWNAGFIKQMGDIGMIVRWILFAVFFTLLLVVGNTMAQSVRERVPELAVLKTLGFSDGAVLGFVLSESLTLCALGGVIGLGISTLLGFLIQKSPAGMMFPISVDWRVWSAGIVAILVLSLAVGLLPALRARRLKIVDALAGR</sequence>
<evidence type="ECO:0000256" key="2">
    <source>
        <dbReference type="ARBA" id="ARBA00022475"/>
    </source>
</evidence>
<dbReference type="RefSeq" id="WP_261696115.1">
    <property type="nucleotide sequence ID" value="NZ_CP104694.1"/>
</dbReference>
<dbReference type="PANTHER" id="PTHR43738:SF3">
    <property type="entry name" value="ABC TRANSPORTER PERMEASE"/>
    <property type="match status" value="1"/>
</dbReference>
<evidence type="ECO:0000313" key="9">
    <source>
        <dbReference type="Proteomes" id="UP001064632"/>
    </source>
</evidence>
<evidence type="ECO:0000256" key="4">
    <source>
        <dbReference type="ARBA" id="ARBA00022989"/>
    </source>
</evidence>
<dbReference type="InterPro" id="IPR003838">
    <property type="entry name" value="ABC3_permease_C"/>
</dbReference>
<evidence type="ECO:0000256" key="6">
    <source>
        <dbReference type="SAM" id="Phobius"/>
    </source>
</evidence>
<evidence type="ECO:0000259" key="7">
    <source>
        <dbReference type="Pfam" id="PF02687"/>
    </source>
</evidence>
<name>A0ABY6BI16_9GAMM</name>
<keyword evidence="4 6" id="KW-1133">Transmembrane helix</keyword>
<protein>
    <submittedName>
        <fullName evidence="8">FtsX-like permease family protein</fullName>
    </submittedName>
</protein>
<keyword evidence="5 6" id="KW-0472">Membrane</keyword>
<keyword evidence="3 6" id="KW-0812">Transmembrane</keyword>
<proteinExistence type="predicted"/>
<evidence type="ECO:0000313" key="8">
    <source>
        <dbReference type="EMBL" id="UXI69157.1"/>
    </source>
</evidence>
<accession>A0ABY6BI16</accession>